<name>A0A1M5U2Y0_9CLOT</name>
<sequence length="103" mass="11750">MTVKELKSIIESLDGDTEVILKEGDNFYDTFHVLVEIDGVQYLTLTKEVGSNEEAIALETLEIFNEKNINYSLDPTTGEINYPSVEDKERGEKVIREVEIDYC</sequence>
<gene>
    <name evidence="1" type="ORF">SAMN02745941_00389</name>
</gene>
<evidence type="ECO:0000313" key="2">
    <source>
        <dbReference type="Proteomes" id="UP000184241"/>
    </source>
</evidence>
<evidence type="ECO:0000313" key="1">
    <source>
        <dbReference type="EMBL" id="SHH57220.1"/>
    </source>
</evidence>
<dbReference type="AlphaFoldDB" id="A0A1M5U2Y0"/>
<protein>
    <submittedName>
        <fullName evidence="1">Uncharacterized protein</fullName>
    </submittedName>
</protein>
<accession>A0A1M5U2Y0</accession>
<dbReference type="RefSeq" id="WP_073016182.1">
    <property type="nucleotide sequence ID" value="NZ_FQXU01000003.1"/>
</dbReference>
<proteinExistence type="predicted"/>
<dbReference type="EMBL" id="FQXU01000003">
    <property type="protein sequence ID" value="SHH57220.1"/>
    <property type="molecule type" value="Genomic_DNA"/>
</dbReference>
<dbReference type="Proteomes" id="UP000184241">
    <property type="component" value="Unassembled WGS sequence"/>
</dbReference>
<reference evidence="1 2" key="1">
    <citation type="submission" date="2016-11" db="EMBL/GenBank/DDBJ databases">
        <authorList>
            <person name="Jaros S."/>
            <person name="Januszkiewicz K."/>
            <person name="Wedrychowicz H."/>
        </authorList>
    </citation>
    <scope>NUCLEOTIDE SEQUENCE [LARGE SCALE GENOMIC DNA]</scope>
    <source>
        <strain evidence="1 2">DSM 6191</strain>
    </source>
</reference>
<organism evidence="1 2">
    <name type="scientific">Clostridium intestinale DSM 6191</name>
    <dbReference type="NCBI Taxonomy" id="1121320"/>
    <lineage>
        <taxon>Bacteria</taxon>
        <taxon>Bacillati</taxon>
        <taxon>Bacillota</taxon>
        <taxon>Clostridia</taxon>
        <taxon>Eubacteriales</taxon>
        <taxon>Clostridiaceae</taxon>
        <taxon>Clostridium</taxon>
    </lineage>
</organism>